<feature type="domain" description="Protein kinase" evidence="5">
    <location>
        <begin position="34"/>
        <end position="302"/>
    </location>
</feature>
<dbReference type="InterPro" id="IPR008271">
    <property type="entry name" value="Ser/Thr_kinase_AS"/>
</dbReference>
<evidence type="ECO:0000313" key="7">
    <source>
        <dbReference type="EMBL" id="KAK8842036.1"/>
    </source>
</evidence>
<dbReference type="EMBL" id="JAPFFF010000752">
    <property type="protein sequence ID" value="KAK8833643.1"/>
    <property type="molecule type" value="Genomic_DNA"/>
</dbReference>
<feature type="compositionally biased region" description="Polar residues" evidence="4">
    <location>
        <begin position="501"/>
        <end position="512"/>
    </location>
</feature>
<evidence type="ECO:0000313" key="6">
    <source>
        <dbReference type="EMBL" id="KAK8833643.1"/>
    </source>
</evidence>
<evidence type="ECO:0000256" key="3">
    <source>
        <dbReference type="PROSITE-ProRule" id="PRU10141"/>
    </source>
</evidence>
<comment type="caution">
    <text evidence="6">The sequence shown here is derived from an EMBL/GenBank/DDBJ whole genome shotgun (WGS) entry which is preliminary data.</text>
</comment>
<dbReference type="SMART" id="SM00220">
    <property type="entry name" value="S_TKc"/>
    <property type="match status" value="1"/>
</dbReference>
<proteinExistence type="predicted"/>
<evidence type="ECO:0000256" key="4">
    <source>
        <dbReference type="SAM" id="MobiDB-lite"/>
    </source>
</evidence>
<dbReference type="PROSITE" id="PS50011">
    <property type="entry name" value="PROTEIN_KINASE_DOM"/>
    <property type="match status" value="1"/>
</dbReference>
<dbReference type="PANTHER" id="PTHR24346:SF30">
    <property type="entry name" value="MATERNAL EMBRYONIC LEUCINE ZIPPER KINASE"/>
    <property type="match status" value="1"/>
</dbReference>
<accession>A0ABR2GJ98</accession>
<feature type="region of interest" description="Disordered" evidence="4">
    <location>
        <begin position="414"/>
        <end position="443"/>
    </location>
</feature>
<gene>
    <name evidence="7" type="ORF">M9Y10_026253</name>
    <name evidence="6" type="ORF">M9Y10_042537</name>
</gene>
<dbReference type="InterPro" id="IPR000719">
    <property type="entry name" value="Prot_kinase_dom"/>
</dbReference>
<feature type="compositionally biased region" description="Polar residues" evidence="4">
    <location>
        <begin position="460"/>
        <end position="469"/>
    </location>
</feature>
<protein>
    <recommendedName>
        <fullName evidence="5">Protein kinase domain-containing protein</fullName>
    </recommendedName>
</protein>
<dbReference type="PANTHER" id="PTHR24346">
    <property type="entry name" value="MAP/MICROTUBULE AFFINITY-REGULATING KINASE"/>
    <property type="match status" value="1"/>
</dbReference>
<evidence type="ECO:0000256" key="1">
    <source>
        <dbReference type="ARBA" id="ARBA00022741"/>
    </source>
</evidence>
<evidence type="ECO:0000259" key="5">
    <source>
        <dbReference type="PROSITE" id="PS50011"/>
    </source>
</evidence>
<feature type="binding site" evidence="3">
    <location>
        <position position="64"/>
    </location>
    <ligand>
        <name>ATP</name>
        <dbReference type="ChEBI" id="CHEBI:30616"/>
    </ligand>
</feature>
<dbReference type="Proteomes" id="UP001470230">
    <property type="component" value="Unassembled WGS sequence"/>
</dbReference>
<evidence type="ECO:0000313" key="8">
    <source>
        <dbReference type="Proteomes" id="UP001470230"/>
    </source>
</evidence>
<keyword evidence="8" id="KW-1185">Reference proteome</keyword>
<dbReference type="Pfam" id="PF00069">
    <property type="entry name" value="Pkinase"/>
    <property type="match status" value="1"/>
</dbReference>
<feature type="region of interest" description="Disordered" evidence="4">
    <location>
        <begin position="456"/>
        <end position="512"/>
    </location>
</feature>
<reference evidence="6 8" key="1">
    <citation type="submission" date="2024-04" db="EMBL/GenBank/DDBJ databases">
        <title>Tritrichomonas musculus Genome.</title>
        <authorList>
            <person name="Alves-Ferreira E."/>
            <person name="Grigg M."/>
            <person name="Lorenzi H."/>
            <person name="Galac M."/>
        </authorList>
    </citation>
    <scope>NUCLEOTIDE SEQUENCE [LARGE SCALE GENOMIC DNA]</scope>
    <source>
        <strain evidence="6 8">EAF2021</strain>
    </source>
</reference>
<keyword evidence="2 3" id="KW-0067">ATP-binding</keyword>
<dbReference type="PROSITE" id="PS00108">
    <property type="entry name" value="PROTEIN_KINASE_ST"/>
    <property type="match status" value="1"/>
</dbReference>
<sequence length="512" mass="58259">MKRCVSNSSPTKIFPRKNKQSLCVKYSESSIGRYVFDKKIGEGAFSSVIKVKYSKNPRISFACKVVNKKSLSEDEKAKISFEREVRINHQLHHPGHVEMVDIISDDQNYYIIMQYCPGGSLLDYIRKHNGPLKEEEAKPLFKQIIETLEYIQEMGVSHRDLKPENILFNASHKLVIADFGFSRFVEQPIKSSPSQSRKNLVKSRCGSTDYASPEIVSGGKEPYDGFASDIWSCGVILYEMVTKRRPWKLSRNQSEIIKQIINGEYEIPAYLSEACQDLIKQMLTIDADKRITLSMILKHDWLKDVPKQFDVIKEMKYSGVSLRRVDKFFGLDESIESPLLSNEFTDKKSFPKSNSSKNIEFSKQITELTKPFAYRKKLNSSGNIKSSTIKENLSHQMSNQSTNPKLPRLKTYKTSSHITPPQNPNLPHIVRPPESSKINHGQRRHKALKPLKTDMKFDPATSNLLNSTDGKPKIHPPLEVRPPAVGPPSKSPRRYGGAKQALNSRIASVNKF</sequence>
<name>A0ABR2GJ98_9EUKA</name>
<dbReference type="InterPro" id="IPR017441">
    <property type="entry name" value="Protein_kinase_ATP_BS"/>
</dbReference>
<evidence type="ECO:0000256" key="2">
    <source>
        <dbReference type="ARBA" id="ARBA00022840"/>
    </source>
</evidence>
<dbReference type="Gene3D" id="1.10.510.10">
    <property type="entry name" value="Transferase(Phosphotransferase) domain 1"/>
    <property type="match status" value="1"/>
</dbReference>
<keyword evidence="1 3" id="KW-0547">Nucleotide-binding</keyword>
<organism evidence="6 8">
    <name type="scientific">Tritrichomonas musculus</name>
    <dbReference type="NCBI Taxonomy" id="1915356"/>
    <lineage>
        <taxon>Eukaryota</taxon>
        <taxon>Metamonada</taxon>
        <taxon>Parabasalia</taxon>
        <taxon>Tritrichomonadida</taxon>
        <taxon>Tritrichomonadidae</taxon>
        <taxon>Tritrichomonas</taxon>
    </lineage>
</organism>
<dbReference type="SUPFAM" id="SSF56112">
    <property type="entry name" value="Protein kinase-like (PK-like)"/>
    <property type="match status" value="1"/>
</dbReference>
<dbReference type="EMBL" id="JAPFFF010000039">
    <property type="protein sequence ID" value="KAK8842036.1"/>
    <property type="molecule type" value="Genomic_DNA"/>
</dbReference>
<dbReference type="InterPro" id="IPR011009">
    <property type="entry name" value="Kinase-like_dom_sf"/>
</dbReference>
<dbReference type="PROSITE" id="PS00107">
    <property type="entry name" value="PROTEIN_KINASE_ATP"/>
    <property type="match status" value="1"/>
</dbReference>